<dbReference type="Pfam" id="PF01535">
    <property type="entry name" value="PPR"/>
    <property type="match status" value="4"/>
</dbReference>
<dbReference type="InterPro" id="IPR046960">
    <property type="entry name" value="PPR_At4g14850-like_plant"/>
</dbReference>
<dbReference type="GeneID" id="115733696"/>
<keyword evidence="1" id="KW-0677">Repeat</keyword>
<dbReference type="InterPro" id="IPR011990">
    <property type="entry name" value="TPR-like_helical_dom_sf"/>
</dbReference>
<dbReference type="PROSITE" id="PS51375">
    <property type="entry name" value="PPR"/>
    <property type="match status" value="5"/>
</dbReference>
<evidence type="ECO:0000256" key="2">
    <source>
        <dbReference type="PROSITE-ProRule" id="PRU00708"/>
    </source>
</evidence>
<accession>A0ABM3HVC6</accession>
<dbReference type="Pfam" id="PF13041">
    <property type="entry name" value="PPR_2"/>
    <property type="match status" value="2"/>
</dbReference>
<protein>
    <submittedName>
        <fullName evidence="4">Pentatricopeptide repeat-containing protein At4g13650-like</fullName>
    </submittedName>
</protein>
<dbReference type="PANTHER" id="PTHR47926:SF435">
    <property type="entry name" value="PENTACOTRIPEPTIDE-REPEAT REGION OF PRORP DOMAIN-CONTAINING PROTEIN"/>
    <property type="match status" value="1"/>
</dbReference>
<keyword evidence="3" id="KW-1185">Reference proteome</keyword>
<evidence type="ECO:0000256" key="1">
    <source>
        <dbReference type="ARBA" id="ARBA00022737"/>
    </source>
</evidence>
<feature type="repeat" description="PPR" evidence="2">
    <location>
        <begin position="220"/>
        <end position="254"/>
    </location>
</feature>
<dbReference type="RefSeq" id="XP_048140559.1">
    <property type="nucleotide sequence ID" value="XM_048284602.1"/>
</dbReference>
<sequence length="806" mass="89125">MRISSLLPSTLKPSLSIEAAHKFRLTFARDRQSLTFQLGSSDIGHASLERQRHVASLANLLSLSTASKALVVGAQAHCRAVKLGFRDDVFVQNHLIDMYSRCGTLGDGLKVFDEMPRRNLVSWTSLISGAVCSGELDVGFRVFLELMRSGLRPNEFSIGSVLKACAIIEAWELGMCVHGLVVKLGIENDSFFGSSMLSLYSKLGCVEEAEQIFKYMGNCDVGCWNAMIGGYVLCGCGIEAMRLASSMKTEGVIMDEFTLINALKGCILFGNLYYGKQLHGLIMCSGMQSRIPVMNSLIDMYLKNGREMHAFEVFDRMLKKDVISWNTIFGAFYEEWDVTKVAGLFRKFMLTGLKPNEITFSVLFRKCGNACDLNMGLQLCCLAMHFGLFHRSTVTSSLINMFARCSALLMARLVFDSILSKGTGDFNELISGYNLNCCYPEALQVFCNLLSSGVETNVFTIASILETCVESGNEKMGRQIHGLIIKRVLSGDNRICCWLVKFYIRLGRPDAAFLCFHALEKLDLACWGIMVSSFNGSGFHSEAIRSLNLLLEADVKPDEFIFGSIFNSCANSSSFNQAKSVHSLATKTGYDTHVYVASSIIDAYAKCGDIPNARLAFNQSSGSDDVVIFNSMIMAYAHHGLVREASELFDRMKLANLCPSHATFISVISACDHMGCVDQGCALFDSMKSDYGLEPSPGIFGCLVDMLSRNGYLEGAKGLIETMPFSPWPGIWRSFLSGCRIHGNRVLGEWASQMLCQLVPENDAAHVLLFKVYSEAGSWENAEHLRQNMIKKRIPKSPGYSWVQVH</sequence>
<feature type="repeat" description="PPR" evidence="2">
    <location>
        <begin position="290"/>
        <end position="324"/>
    </location>
</feature>
<proteinExistence type="predicted"/>
<name>A0ABM3HVC6_9MYRT</name>
<feature type="repeat" description="PPR" evidence="2">
    <location>
        <begin position="119"/>
        <end position="153"/>
    </location>
</feature>
<reference evidence="4" key="1">
    <citation type="submission" date="2025-08" db="UniProtKB">
        <authorList>
            <consortium name="RefSeq"/>
        </authorList>
    </citation>
    <scope>IDENTIFICATION</scope>
    <source>
        <tissue evidence="4">Leaf</tissue>
    </source>
</reference>
<dbReference type="InterPro" id="IPR002885">
    <property type="entry name" value="PPR_rpt"/>
</dbReference>
<dbReference type="Proteomes" id="UP000827889">
    <property type="component" value="Chromosome 8"/>
</dbReference>
<dbReference type="Gene3D" id="1.25.40.10">
    <property type="entry name" value="Tetratricopeptide repeat domain"/>
    <property type="match status" value="6"/>
</dbReference>
<evidence type="ECO:0000313" key="4">
    <source>
        <dbReference type="RefSeq" id="XP_048140559.1"/>
    </source>
</evidence>
<dbReference type="Pfam" id="PF20431">
    <property type="entry name" value="E_motif"/>
    <property type="match status" value="1"/>
</dbReference>
<organism evidence="3 4">
    <name type="scientific">Rhodamnia argentea</name>
    <dbReference type="NCBI Taxonomy" id="178133"/>
    <lineage>
        <taxon>Eukaryota</taxon>
        <taxon>Viridiplantae</taxon>
        <taxon>Streptophyta</taxon>
        <taxon>Embryophyta</taxon>
        <taxon>Tracheophyta</taxon>
        <taxon>Spermatophyta</taxon>
        <taxon>Magnoliopsida</taxon>
        <taxon>eudicotyledons</taxon>
        <taxon>Gunneridae</taxon>
        <taxon>Pentapetalae</taxon>
        <taxon>rosids</taxon>
        <taxon>malvids</taxon>
        <taxon>Myrtales</taxon>
        <taxon>Myrtaceae</taxon>
        <taxon>Myrtoideae</taxon>
        <taxon>Myrteae</taxon>
        <taxon>Australasian group</taxon>
        <taxon>Rhodamnia</taxon>
    </lineage>
</organism>
<gene>
    <name evidence="4" type="primary">LOC115733696</name>
</gene>
<evidence type="ECO:0000313" key="3">
    <source>
        <dbReference type="Proteomes" id="UP000827889"/>
    </source>
</evidence>
<feature type="repeat" description="PPR" evidence="2">
    <location>
        <begin position="88"/>
        <end position="118"/>
    </location>
</feature>
<dbReference type="PANTHER" id="PTHR47926">
    <property type="entry name" value="PENTATRICOPEPTIDE REPEAT-CONTAINING PROTEIN"/>
    <property type="match status" value="1"/>
</dbReference>
<dbReference type="NCBIfam" id="TIGR00756">
    <property type="entry name" value="PPR"/>
    <property type="match status" value="3"/>
</dbReference>
<feature type="repeat" description="PPR" evidence="2">
    <location>
        <begin position="625"/>
        <end position="659"/>
    </location>
</feature>
<dbReference type="InterPro" id="IPR046848">
    <property type="entry name" value="E_motif"/>
</dbReference>